<reference evidence="5 6" key="1">
    <citation type="submission" date="2015-07" db="EMBL/GenBank/DDBJ databases">
        <title>The genome of the fungus Escovopsis weberi, a specialized disease agent of ant agriculture.</title>
        <authorList>
            <person name="de Man T.J."/>
            <person name="Stajich J.E."/>
            <person name="Kubicek C.P."/>
            <person name="Chenthamara K."/>
            <person name="Atanasova L."/>
            <person name="Druzhinina I.S."/>
            <person name="Birnbaum S."/>
            <person name="Barribeau S.M."/>
            <person name="Teiling C."/>
            <person name="Suen G."/>
            <person name="Currie C."/>
            <person name="Gerardo N.M."/>
        </authorList>
    </citation>
    <scope>NUCLEOTIDE SEQUENCE [LARGE SCALE GENOMIC DNA]</scope>
</reference>
<dbReference type="AlphaFoldDB" id="A0A0M9VSE5"/>
<feature type="domain" description="SLS1 first KH" evidence="2">
    <location>
        <begin position="176"/>
        <end position="247"/>
    </location>
</feature>
<feature type="domain" description="SLS1 C-terminal" evidence="4">
    <location>
        <begin position="363"/>
        <end position="685"/>
    </location>
</feature>
<dbReference type="Pfam" id="PF14611">
    <property type="entry name" value="KH_SLS1_1"/>
    <property type="match status" value="1"/>
</dbReference>
<sequence length="825" mass="90542">MRNWEKAWFAQRPPLHALIVKNPNRLRWPPKPIRELAPEQFPQTELDWNDFVPKEEEPSELMDEAVRNLESMRPVDAAPLSMRDFDELRDQLVDGFTYNQLTSYFYRQLRQMGMTRKQLVESLKTEAVRYDWVIEQTKWEASEPDHREKSTPKVDYALMIMQALWKIEVKEQVEGLGRVQLWLQPDVFKLISGPSSSALRTLATQYLYRPNNERIEGSMEESRLDIIARKSIVPVFLARLDEIVSSITSQAVSTEDLNDADLAPGLLQEVARITGSLIEYNEETAELNVTWVANDGLASPQKAGQRDGATYGQTETPAEIALRLLTKQQQKGLPLTLQVISPSQKDTTPPTTYRLMPHQRETRSMSWRERLQSWCRYVSPIGKQPAEDAEPAAPPADGISLPRVSINKTAQPDAAEVLTATFGHILHETPAEQQDGAGAEEAQELAALRNRPRILSPVVPHPAALTPLNIDAAAAEPIAQQTSIVLHFAPSPSQPASAKFQINDSTPSLRLALPIDPDAALSALPLPADATLHAVTPRLAHDVLLPHGVVDVRVAQHAHVALRAADQPLAQLFAACDFDLAEGRLEAPALATFRVPAAWLSTPTGKPSRSKKPVGVRYRFAGLELRQAVEAAWRGHTLVYTSTEAGEHGGQRQELSLRFGPPGHDAAAAGGAPGERERAEFLSLVEGVARGEHFSWHEGFKEVRETAEGDEYIEEPVAEEEEVVVVVEDVVDEVKEAGSAVDEGLDVPFAPETEPAGAVDHEDGGVATQEGGSTAEQPIRSEDESTQALDPAEASPTEDSAPEASSGLEDGLDDAASPALHSRTE</sequence>
<evidence type="ECO:0000259" key="2">
    <source>
        <dbReference type="Pfam" id="PF14611"/>
    </source>
</evidence>
<dbReference type="InterPro" id="IPR032741">
    <property type="entry name" value="Sls1_KH-1"/>
</dbReference>
<feature type="domain" description="SLS1 N-terminal" evidence="3">
    <location>
        <begin position="62"/>
        <end position="169"/>
    </location>
</feature>
<accession>A0A0M9VSE5</accession>
<evidence type="ECO:0000313" key="6">
    <source>
        <dbReference type="Proteomes" id="UP000053831"/>
    </source>
</evidence>
<evidence type="ECO:0000313" key="5">
    <source>
        <dbReference type="EMBL" id="KOS17613.1"/>
    </source>
</evidence>
<dbReference type="Pfam" id="PF20778">
    <property type="entry name" value="SLS1_C"/>
    <property type="match status" value="1"/>
</dbReference>
<gene>
    <name evidence="5" type="ORF">ESCO_003286</name>
</gene>
<proteinExistence type="predicted"/>
<dbReference type="Proteomes" id="UP000053831">
    <property type="component" value="Unassembled WGS sequence"/>
</dbReference>
<evidence type="ECO:0000259" key="3">
    <source>
        <dbReference type="Pfam" id="PF20776"/>
    </source>
</evidence>
<name>A0A0M9VSE5_ESCWE</name>
<dbReference type="InterPro" id="IPR048401">
    <property type="entry name" value="SLS1_C"/>
</dbReference>
<evidence type="ECO:0000259" key="4">
    <source>
        <dbReference type="Pfam" id="PF20778"/>
    </source>
</evidence>
<dbReference type="Pfam" id="PF20776">
    <property type="entry name" value="SLS1_N"/>
    <property type="match status" value="1"/>
</dbReference>
<dbReference type="InterPro" id="IPR048400">
    <property type="entry name" value="SLS1_N"/>
</dbReference>
<dbReference type="OrthoDB" id="5392646at2759"/>
<dbReference type="EMBL" id="LGSR01000022">
    <property type="protein sequence ID" value="KOS17613.1"/>
    <property type="molecule type" value="Genomic_DNA"/>
</dbReference>
<dbReference type="GO" id="GO:0005743">
    <property type="term" value="C:mitochondrial inner membrane"/>
    <property type="evidence" value="ECO:0007669"/>
    <property type="project" value="InterPro"/>
</dbReference>
<evidence type="ECO:0000256" key="1">
    <source>
        <dbReference type="SAM" id="MobiDB-lite"/>
    </source>
</evidence>
<protein>
    <submittedName>
        <fullName evidence="5">Uncharacterized protein</fullName>
    </submittedName>
</protein>
<comment type="caution">
    <text evidence="5">The sequence shown here is derived from an EMBL/GenBank/DDBJ whole genome shotgun (WGS) entry which is preliminary data.</text>
</comment>
<keyword evidence="6" id="KW-1185">Reference proteome</keyword>
<dbReference type="STRING" id="150374.A0A0M9VSE5"/>
<feature type="region of interest" description="Disordered" evidence="1">
    <location>
        <begin position="737"/>
        <end position="825"/>
    </location>
</feature>
<organism evidence="5 6">
    <name type="scientific">Escovopsis weberi</name>
    <dbReference type="NCBI Taxonomy" id="150374"/>
    <lineage>
        <taxon>Eukaryota</taxon>
        <taxon>Fungi</taxon>
        <taxon>Dikarya</taxon>
        <taxon>Ascomycota</taxon>
        <taxon>Pezizomycotina</taxon>
        <taxon>Sordariomycetes</taxon>
        <taxon>Hypocreomycetidae</taxon>
        <taxon>Hypocreales</taxon>
        <taxon>Hypocreaceae</taxon>
        <taxon>Escovopsis</taxon>
    </lineage>
</organism>